<evidence type="ECO:0000256" key="7">
    <source>
        <dbReference type="SAM" id="Phobius"/>
    </source>
</evidence>
<feature type="transmembrane region" description="Helical" evidence="7">
    <location>
        <begin position="60"/>
        <end position="85"/>
    </location>
</feature>
<comment type="subcellular location">
    <subcellularLocation>
        <location evidence="1">Cell membrane</location>
        <topology evidence="1">Multi-pass membrane protein</topology>
    </subcellularLocation>
</comment>
<dbReference type="PANTHER" id="PTHR43549">
    <property type="entry name" value="MULTIDRUG RESISTANCE PROTEIN YPNP-RELATED"/>
    <property type="match status" value="1"/>
</dbReference>
<keyword evidence="4 7" id="KW-0812">Transmembrane</keyword>
<feature type="transmembrane region" description="Helical" evidence="7">
    <location>
        <begin position="145"/>
        <end position="171"/>
    </location>
</feature>
<name>A0A1M4PQS3_9FIRM</name>
<dbReference type="GO" id="GO:0015297">
    <property type="term" value="F:antiporter activity"/>
    <property type="evidence" value="ECO:0007669"/>
    <property type="project" value="InterPro"/>
</dbReference>
<dbReference type="CDD" id="cd13140">
    <property type="entry name" value="MATE_like_1"/>
    <property type="match status" value="1"/>
</dbReference>
<keyword evidence="6 7" id="KW-0472">Membrane</keyword>
<sequence>MILDPLMIMGIGPFPKMGIKGAALATIIAQFTVTVIFIYNSKTRELFKDLNIFQPLDKDYINTIFKLGLPTSLQTGLFALIAMVIAKIIAQWGPTPIAVQKVGTQIESISWMTAGGFSTAISAFVGQNYGAGKWDRIKEGYRRGLMIVGTIGIFATCLLIFGASPIFRLFIPYDKEALGIGIRYLRILGLCQFFMTIEIATQGAFNGLGRTIPPSLVGITFNTLRIPASLILSSTYLGLDGIWWSISASATLKGIVLPTWYILLLKKIPQLNNKRGANENDRIQERVFTDN</sequence>
<evidence type="ECO:0000256" key="4">
    <source>
        <dbReference type="ARBA" id="ARBA00022692"/>
    </source>
</evidence>
<dbReference type="AlphaFoldDB" id="A0A1M4PQS3"/>
<dbReference type="GO" id="GO:0005886">
    <property type="term" value="C:plasma membrane"/>
    <property type="evidence" value="ECO:0007669"/>
    <property type="project" value="UniProtKB-SubCell"/>
</dbReference>
<evidence type="ECO:0000256" key="6">
    <source>
        <dbReference type="ARBA" id="ARBA00023136"/>
    </source>
</evidence>
<proteinExistence type="predicted"/>
<reference evidence="8 9" key="1">
    <citation type="submission" date="2016-11" db="EMBL/GenBank/DDBJ databases">
        <authorList>
            <person name="Manzoor S."/>
        </authorList>
    </citation>
    <scope>NUCLEOTIDE SEQUENCE [LARGE SCALE GENOMIC DNA]</scope>
    <source>
        <strain evidence="8">Clostridium ultunense strain Esp</strain>
    </source>
</reference>
<gene>
    <name evidence="8" type="ORF">CUESP1_2501</name>
</gene>
<keyword evidence="3" id="KW-1003">Cell membrane</keyword>
<dbReference type="Proteomes" id="UP000245423">
    <property type="component" value="Chromosome 1"/>
</dbReference>
<keyword evidence="9" id="KW-1185">Reference proteome</keyword>
<keyword evidence="5 7" id="KW-1133">Transmembrane helix</keyword>
<evidence type="ECO:0000256" key="5">
    <source>
        <dbReference type="ARBA" id="ARBA00022989"/>
    </source>
</evidence>
<organism evidence="8 9">
    <name type="scientific">[Clostridium] ultunense Esp</name>
    <dbReference type="NCBI Taxonomy" id="1288971"/>
    <lineage>
        <taxon>Bacteria</taxon>
        <taxon>Bacillati</taxon>
        <taxon>Bacillota</taxon>
        <taxon>Tissierellia</taxon>
        <taxon>Tissierellales</taxon>
        <taxon>Tepidimicrobiaceae</taxon>
        <taxon>Schnuerera</taxon>
    </lineage>
</organism>
<evidence type="ECO:0000256" key="3">
    <source>
        <dbReference type="ARBA" id="ARBA00022475"/>
    </source>
</evidence>
<dbReference type="InterPro" id="IPR052031">
    <property type="entry name" value="Membrane_Transporter-Flippase"/>
</dbReference>
<dbReference type="Pfam" id="PF01554">
    <property type="entry name" value="MatE"/>
    <property type="match status" value="1"/>
</dbReference>
<evidence type="ECO:0000256" key="1">
    <source>
        <dbReference type="ARBA" id="ARBA00004651"/>
    </source>
</evidence>
<dbReference type="InterPro" id="IPR002528">
    <property type="entry name" value="MATE_fam"/>
</dbReference>
<protein>
    <submittedName>
        <fullName evidence="8">MATE efflux family protein</fullName>
    </submittedName>
</protein>
<feature type="transmembrane region" description="Helical" evidence="7">
    <location>
        <begin position="106"/>
        <end position="125"/>
    </location>
</feature>
<dbReference type="GO" id="GO:0042910">
    <property type="term" value="F:xenobiotic transmembrane transporter activity"/>
    <property type="evidence" value="ECO:0007669"/>
    <property type="project" value="InterPro"/>
</dbReference>
<keyword evidence="2" id="KW-0813">Transport</keyword>
<accession>A0A1M4PQS3</accession>
<feature type="transmembrane region" description="Helical" evidence="7">
    <location>
        <begin position="21"/>
        <end position="40"/>
    </location>
</feature>
<dbReference type="PANTHER" id="PTHR43549:SF3">
    <property type="entry name" value="MULTIDRUG RESISTANCE PROTEIN YPNP-RELATED"/>
    <property type="match status" value="1"/>
</dbReference>
<feature type="transmembrane region" description="Helical" evidence="7">
    <location>
        <begin position="242"/>
        <end position="265"/>
    </location>
</feature>
<evidence type="ECO:0000256" key="2">
    <source>
        <dbReference type="ARBA" id="ARBA00022448"/>
    </source>
</evidence>
<evidence type="ECO:0000313" key="9">
    <source>
        <dbReference type="Proteomes" id="UP000245423"/>
    </source>
</evidence>
<dbReference type="EMBL" id="LT669839">
    <property type="protein sequence ID" value="SHD77847.1"/>
    <property type="molecule type" value="Genomic_DNA"/>
</dbReference>
<evidence type="ECO:0000313" key="8">
    <source>
        <dbReference type="EMBL" id="SHD77847.1"/>
    </source>
</evidence>